<gene>
    <name evidence="5" type="ORF">GCM10010170_064850</name>
</gene>
<feature type="compositionally biased region" description="Pro residues" evidence="3">
    <location>
        <begin position="109"/>
        <end position="127"/>
    </location>
</feature>
<dbReference type="InterPro" id="IPR018181">
    <property type="entry name" value="Heat_shock_70_CS"/>
</dbReference>
<dbReference type="PROSITE" id="PS01036">
    <property type="entry name" value="HSP70_3"/>
    <property type="match status" value="1"/>
</dbReference>
<comment type="similarity">
    <text evidence="1">Belongs to the heat shock protein 70 family.</text>
</comment>
<proteinExistence type="inferred from homology"/>
<evidence type="ECO:0000256" key="3">
    <source>
        <dbReference type="SAM" id="MobiDB-lite"/>
    </source>
</evidence>
<evidence type="ECO:0000256" key="2">
    <source>
        <dbReference type="ARBA" id="ARBA00023016"/>
    </source>
</evidence>
<keyword evidence="4" id="KW-0812">Transmembrane</keyword>
<feature type="region of interest" description="Disordered" evidence="3">
    <location>
        <begin position="109"/>
        <end position="133"/>
    </location>
</feature>
<dbReference type="RefSeq" id="WP_344616373.1">
    <property type="nucleotide sequence ID" value="NZ_BAAARV010000063.1"/>
</dbReference>
<comment type="caution">
    <text evidence="5">The sequence shown here is derived from an EMBL/GenBank/DDBJ whole genome shotgun (WGS) entry which is preliminary data.</text>
</comment>
<dbReference type="InterPro" id="IPR043129">
    <property type="entry name" value="ATPase_NBD"/>
</dbReference>
<sequence length="381" mass="38674">MTGVGTAAVAGLYLVGGSSRIPLVATMLHETLGIAPVVAEQPELVVAEGSLYVNRMAGAATSTAAVPAAAPVSAVPDYPRTQAFSAAPVSSPAYAPLPVSLAAPPVSPPVGPPSPPAGMPSFGPPSPSAGMPPVYPQQSVTGPIPQGRRGTSPALLAALIVVGLLVVGGGVYGATRLFNKDTGGPSSSASGGAGGGVPATKGGAGKYDLAKLPEDLCTVSDPTSLYDLFEAENAKPFAQRVPQSVVNSASCTFMRLHDANKPTLQTGTISFQAFAYNDASVAATQHNSDIDTAKLAGPNGPVPGLGEDAIIYETPPVNADLKGTVHLTLALKDSNVIYKLDFNGQRNDGGEWSQKSKNDIRDRMITAVKNSLPKTLAGMAR</sequence>
<evidence type="ECO:0000313" key="5">
    <source>
        <dbReference type="EMBL" id="GAA2366041.1"/>
    </source>
</evidence>
<organism evidence="5 6">
    <name type="scientific">Dactylosporangium salmoneum</name>
    <dbReference type="NCBI Taxonomy" id="53361"/>
    <lineage>
        <taxon>Bacteria</taxon>
        <taxon>Bacillati</taxon>
        <taxon>Actinomycetota</taxon>
        <taxon>Actinomycetes</taxon>
        <taxon>Micromonosporales</taxon>
        <taxon>Micromonosporaceae</taxon>
        <taxon>Dactylosporangium</taxon>
    </lineage>
</organism>
<dbReference type="EMBL" id="BAAARV010000063">
    <property type="protein sequence ID" value="GAA2366041.1"/>
    <property type="molecule type" value="Genomic_DNA"/>
</dbReference>
<name>A0ABN3H0J9_9ACTN</name>
<dbReference type="Proteomes" id="UP001501444">
    <property type="component" value="Unassembled WGS sequence"/>
</dbReference>
<reference evidence="5 6" key="1">
    <citation type="journal article" date="2019" name="Int. J. Syst. Evol. Microbiol.">
        <title>The Global Catalogue of Microorganisms (GCM) 10K type strain sequencing project: providing services to taxonomists for standard genome sequencing and annotation.</title>
        <authorList>
            <consortium name="The Broad Institute Genomics Platform"/>
            <consortium name="The Broad Institute Genome Sequencing Center for Infectious Disease"/>
            <person name="Wu L."/>
            <person name="Ma J."/>
        </authorList>
    </citation>
    <scope>NUCLEOTIDE SEQUENCE [LARGE SCALE GENOMIC DNA]</scope>
    <source>
        <strain evidence="5 6">JCM 3272</strain>
    </source>
</reference>
<keyword evidence="6" id="KW-1185">Reference proteome</keyword>
<feature type="transmembrane region" description="Helical" evidence="4">
    <location>
        <begin position="154"/>
        <end position="174"/>
    </location>
</feature>
<evidence type="ECO:0000313" key="6">
    <source>
        <dbReference type="Proteomes" id="UP001501444"/>
    </source>
</evidence>
<evidence type="ECO:0000256" key="1">
    <source>
        <dbReference type="ARBA" id="ARBA00007381"/>
    </source>
</evidence>
<protein>
    <submittedName>
        <fullName evidence="5">Uncharacterized protein</fullName>
    </submittedName>
</protein>
<accession>A0ABN3H0J9</accession>
<keyword evidence="4" id="KW-1133">Transmembrane helix</keyword>
<keyword evidence="4" id="KW-0472">Membrane</keyword>
<dbReference type="Gene3D" id="3.30.420.40">
    <property type="match status" value="1"/>
</dbReference>
<dbReference type="SUPFAM" id="SSF53067">
    <property type="entry name" value="Actin-like ATPase domain"/>
    <property type="match status" value="1"/>
</dbReference>
<evidence type="ECO:0000256" key="4">
    <source>
        <dbReference type="SAM" id="Phobius"/>
    </source>
</evidence>
<keyword evidence="2" id="KW-0346">Stress response</keyword>